<name>A0ACD3AEE6_9AGAR</name>
<evidence type="ECO:0000313" key="1">
    <source>
        <dbReference type="EMBL" id="TFK63217.1"/>
    </source>
</evidence>
<evidence type="ECO:0000313" key="2">
    <source>
        <dbReference type="Proteomes" id="UP000308600"/>
    </source>
</evidence>
<feature type="non-terminal residue" evidence="1">
    <location>
        <position position="821"/>
    </location>
</feature>
<dbReference type="EMBL" id="ML208534">
    <property type="protein sequence ID" value="TFK63217.1"/>
    <property type="molecule type" value="Genomic_DNA"/>
</dbReference>
<organism evidence="1 2">
    <name type="scientific">Pluteus cervinus</name>
    <dbReference type="NCBI Taxonomy" id="181527"/>
    <lineage>
        <taxon>Eukaryota</taxon>
        <taxon>Fungi</taxon>
        <taxon>Dikarya</taxon>
        <taxon>Basidiomycota</taxon>
        <taxon>Agaricomycotina</taxon>
        <taxon>Agaricomycetes</taxon>
        <taxon>Agaricomycetidae</taxon>
        <taxon>Agaricales</taxon>
        <taxon>Pluteineae</taxon>
        <taxon>Pluteaceae</taxon>
        <taxon>Pluteus</taxon>
    </lineage>
</organism>
<dbReference type="Proteomes" id="UP000308600">
    <property type="component" value="Unassembled WGS sequence"/>
</dbReference>
<accession>A0ACD3AEE6</accession>
<protein>
    <submittedName>
        <fullName evidence="1">Uncharacterized protein</fullName>
    </submittedName>
</protein>
<reference evidence="1 2" key="1">
    <citation type="journal article" date="2019" name="Nat. Ecol. Evol.">
        <title>Megaphylogeny resolves global patterns of mushroom evolution.</title>
        <authorList>
            <person name="Varga T."/>
            <person name="Krizsan K."/>
            <person name="Foldi C."/>
            <person name="Dima B."/>
            <person name="Sanchez-Garcia M."/>
            <person name="Sanchez-Ramirez S."/>
            <person name="Szollosi G.J."/>
            <person name="Szarkandi J.G."/>
            <person name="Papp V."/>
            <person name="Albert L."/>
            <person name="Andreopoulos W."/>
            <person name="Angelini C."/>
            <person name="Antonin V."/>
            <person name="Barry K.W."/>
            <person name="Bougher N.L."/>
            <person name="Buchanan P."/>
            <person name="Buyck B."/>
            <person name="Bense V."/>
            <person name="Catcheside P."/>
            <person name="Chovatia M."/>
            <person name="Cooper J."/>
            <person name="Damon W."/>
            <person name="Desjardin D."/>
            <person name="Finy P."/>
            <person name="Geml J."/>
            <person name="Haridas S."/>
            <person name="Hughes K."/>
            <person name="Justo A."/>
            <person name="Karasinski D."/>
            <person name="Kautmanova I."/>
            <person name="Kiss B."/>
            <person name="Kocsube S."/>
            <person name="Kotiranta H."/>
            <person name="LaButti K.M."/>
            <person name="Lechner B.E."/>
            <person name="Liimatainen K."/>
            <person name="Lipzen A."/>
            <person name="Lukacs Z."/>
            <person name="Mihaltcheva S."/>
            <person name="Morgado L.N."/>
            <person name="Niskanen T."/>
            <person name="Noordeloos M.E."/>
            <person name="Ohm R.A."/>
            <person name="Ortiz-Santana B."/>
            <person name="Ovrebo C."/>
            <person name="Racz N."/>
            <person name="Riley R."/>
            <person name="Savchenko A."/>
            <person name="Shiryaev A."/>
            <person name="Soop K."/>
            <person name="Spirin V."/>
            <person name="Szebenyi C."/>
            <person name="Tomsovsky M."/>
            <person name="Tulloss R.E."/>
            <person name="Uehling J."/>
            <person name="Grigoriev I.V."/>
            <person name="Vagvolgyi C."/>
            <person name="Papp T."/>
            <person name="Martin F.M."/>
            <person name="Miettinen O."/>
            <person name="Hibbett D.S."/>
            <person name="Nagy L.G."/>
        </authorList>
    </citation>
    <scope>NUCLEOTIDE SEQUENCE [LARGE SCALE GENOMIC DNA]</scope>
    <source>
        <strain evidence="1 2">NL-1719</strain>
    </source>
</reference>
<gene>
    <name evidence="1" type="ORF">BDN72DRAFT_735812</name>
</gene>
<sequence length="821" mass="92420">DVLDESYLAFIEGVEGGTCGFYQLTREVFVVQGWDNRLPATATDKWYHLNRLQVGTENVYTCFCPASNSAECIHQRYLCQYGSSRFPEQDMPAQKKLESIVPFSLQCVDEDTEEYVCLFSVALANRFDLKARTIVSFQTTNPGTWQCQSDQRAQTCQHISQVQKDPGVSQLFLATTAVAGDESGGKIQQSLPTIDSRSPQSTSIFKSISYREIRPPRWASLPTDRFLYELPQPRPVPELIPLDEHSHCPCGGVSERYDPFRPTFQRKCTIYAMSRSYTAKIELQACPRGSGRHFIGPDGRDTLLFNYNNNILFTHALLNHYTSSFTTSETPFAAWVTATSQQYLEEGITPDFVSPDIFRSAWFAFVNIQAWEGDMACPTCGPAPSQTIWDGVTLAFHRKHLLTTIQPPTTIFPDAPSHKRKYMPNQQPIADPILRKLVRSFVSSAHLPTLGTIMQTDPGASVSNRDAIIELITDVPKITRDLTTLNTSLGSLFDRVFGLATFAQGIIPSKAYTQFMQQLCAEESILQMVTRQSLRNLRAFLLLPNTTTRSMLITSPAIFHVLCEHEEYSEDLRGTLEWVASRVETVLEELVNNTGTAPNKLATSSDTNTQLATLRENADWRKTGSCYSMPEIRSRPRYPGLRHDQKQESGGSRGAKCSKYYSTYGKQRLTGGIMGVWCTHSICYGFHFIPMGEGRNDVFSAIYTRWEKAPERVIYDFACALGPYCLLREPEFFADTTFNIDGFHAKDHTKCSPAAFLSSYSAVEPRLSRINSSAAECGNSGIGRIRKSVSYMTQERAIIYTRVFMGVWNRHRIRKLLKANG</sequence>
<feature type="non-terminal residue" evidence="1">
    <location>
        <position position="1"/>
    </location>
</feature>
<keyword evidence="2" id="KW-1185">Reference proteome</keyword>
<proteinExistence type="predicted"/>